<sequence>MEVELHQQIPPQLNVQVAIRVRPFNEKELKQKEGVCLETSEKQVTLLQSARLFTFDYVFDQNASQDQVYKKCVSNLVQRCFEGYNSTILAYGQTGSGKTHTMGTTGVDQLANKNNMGMIPRVITQIFEEIEKIDQEILISCSYLELYNEQIIDLLQETSISSQPTIREEKDRTITILNLTTILVNNPNEMLQVLNRGAVHRTTAATQMNMTSSRSHAIFTIYFKINPKDDSEDGTLNAKFHFVDLAGSERLKKTLAQGKTMEEGININQSLLVLGNVIKTLSDQKKKSQTHIPYRESKLTRILQDSLGGNSNTCMIACVSPAESNYEETLNTLKYASRAREIQNKPTQNRDPHAIQILGLRQEIAVLVEQNKQFQELLQVNGVKFDSIKKVSINQYSSNIPHTCEEHLEMIQKQKQALLVWERLGSQHKLEVQKLQSQLNDQEIELHNLKKKKDIIFKQFQEAKKILQKFNIPFTNYDEDDEIEDLYDEVDKLKQESKEKDYKILTMQKEIDELLQVVYIVQILGQDAHRDQYILCKKQKELMVLQRKLEKLEPKDNFESPAQDSECDEEVVCNDSMIKETNLQIEEFESNLQVMTIKNFELKRQLAEDMKKEFQQQISILEAQKSSLMKQVNQKQDATQLNALKVKLQEYESKITEMRLKESKYEINVEEIGRIGKLGQGFKDQYRKNEKIESRVGQENEDKEEKQKELILIKKLKIQQDAALSKLKNENCKKEVLLRRKEDEILKQRNEKVIDKGSSLSFKKSQKAQTYDSMEKQIESLFSQLISGGQAEDQIKREITKLEQLQEEVNQIEQKICQLQIKREQTSFDQNNKNSLNQIELELSDIIIIRENINETIDYQLHKIEQLRKSCNNCTEVYTNFLTNSELRDLPNWCIKIFKYVIDNWIKDHLQMQNFSQQNDEFQQIIQELQQQLQKPLQEINCNSPTFKKKIIKSQVSSQPSDALELRKQLNDQKRKYQFLQNENKNMISDLEYYKKFYTEHINKVQKDKCIGLSDSFQLPQSQSYQQIRDAYKLERTKQKELSLNLSFQKPYLQNSALKMAKVCKSDREGYTDQFSQAQEEQELRYDLIKSIPGHENPILCVYTMQNLLCSSAFRSVKIWDMDAQSHLISLDANTHVKSICHWPERNAIAVSHGSLISLYDMTSFQLQSVLKSSIEEIRVMTRHNGLLVAGGKGINYAMNVWDARSNNQIHEFEKQSDVMCLQQSDQTQELIWGTFNHNVRKMMMNSNKCGQIAQMTPPHYDKVTGVGLLDNWIVSCSFGKGMRMWNQVNGQQGQANSDIHKDSILTMAIDKNLKVMYTGCKDGQIKATRISENKFQLVSDISASVQQINSLNIINDSSLIVSGGQDRMIKIWKPSKFTFDYLKQFTPNIGDFIIEEEQYMFS</sequence>
<dbReference type="InterPro" id="IPR001752">
    <property type="entry name" value="Kinesin_motor_dom"/>
</dbReference>
<evidence type="ECO:0000256" key="1">
    <source>
        <dbReference type="ARBA" id="ARBA00004245"/>
    </source>
</evidence>
<dbReference type="PROSITE" id="PS50082">
    <property type="entry name" value="WD_REPEATS_2"/>
    <property type="match status" value="1"/>
</dbReference>
<proteinExistence type="inferred from homology"/>
<feature type="binding site" evidence="12">
    <location>
        <begin position="92"/>
        <end position="99"/>
    </location>
    <ligand>
        <name>ATP</name>
        <dbReference type="ChEBI" id="CHEBI:30616"/>
    </ligand>
</feature>
<dbReference type="PROSITE" id="PS50294">
    <property type="entry name" value="WD_REPEATS_REGION"/>
    <property type="match status" value="1"/>
</dbReference>
<keyword evidence="10" id="KW-0206">Cytoskeleton</keyword>
<dbReference type="OrthoDB" id="295192at2759"/>
<dbReference type="Pfam" id="PF00225">
    <property type="entry name" value="Kinesin"/>
    <property type="match status" value="1"/>
</dbReference>
<dbReference type="Gene3D" id="2.130.10.10">
    <property type="entry name" value="YVTN repeat-like/Quinoprotein amine dehydrogenase"/>
    <property type="match status" value="2"/>
</dbReference>
<dbReference type="Proteomes" id="UP000000600">
    <property type="component" value="Unassembled WGS sequence"/>
</dbReference>
<evidence type="ECO:0000256" key="6">
    <source>
        <dbReference type="ARBA" id="ARBA00022741"/>
    </source>
</evidence>
<protein>
    <recommendedName>
        <fullName evidence="14">Kinesin motor domain-containing protein</fullName>
    </recommendedName>
</protein>
<dbReference type="InParanoid" id="A0DCA3"/>
<keyword evidence="8 13" id="KW-0175">Coiled coil</keyword>
<dbReference type="PANTHER" id="PTHR47969">
    <property type="entry name" value="CHROMOSOME-ASSOCIATED KINESIN KIF4A-RELATED"/>
    <property type="match status" value="1"/>
</dbReference>
<dbReference type="Pfam" id="PF00400">
    <property type="entry name" value="WD40"/>
    <property type="match status" value="1"/>
</dbReference>
<dbReference type="SUPFAM" id="SSF52540">
    <property type="entry name" value="P-loop containing nucleoside triphosphate hydrolases"/>
    <property type="match status" value="1"/>
</dbReference>
<evidence type="ECO:0000256" key="4">
    <source>
        <dbReference type="ARBA" id="ARBA00022701"/>
    </source>
</evidence>
<dbReference type="InterPro" id="IPR036961">
    <property type="entry name" value="Kinesin_motor_dom_sf"/>
</dbReference>
<evidence type="ECO:0000256" key="5">
    <source>
        <dbReference type="ARBA" id="ARBA00022737"/>
    </source>
</evidence>
<comment type="similarity">
    <text evidence="12">Belongs to the TRAFAC class myosin-kinesin ATPase superfamily. Kinesin family.</text>
</comment>
<keyword evidence="9 12" id="KW-0505">Motor protein</keyword>
<dbReference type="FunFam" id="3.40.850.10:FF:000011">
    <property type="entry name" value="Kinesin family member 21A"/>
    <property type="match status" value="1"/>
</dbReference>
<dbReference type="InterPro" id="IPR015943">
    <property type="entry name" value="WD40/YVTN_repeat-like_dom_sf"/>
</dbReference>
<dbReference type="OMA" id="CNNCTEV"/>
<evidence type="ECO:0000256" key="2">
    <source>
        <dbReference type="ARBA" id="ARBA00022490"/>
    </source>
</evidence>
<evidence type="ECO:0000256" key="12">
    <source>
        <dbReference type="PROSITE-ProRule" id="PRU00283"/>
    </source>
</evidence>
<dbReference type="GO" id="GO:0005524">
    <property type="term" value="F:ATP binding"/>
    <property type="evidence" value="ECO:0007669"/>
    <property type="project" value="UniProtKB-UniRule"/>
</dbReference>
<dbReference type="PROSITE" id="PS50067">
    <property type="entry name" value="KINESIN_MOTOR_2"/>
    <property type="match status" value="1"/>
</dbReference>
<dbReference type="STRING" id="5888.A0DCA3"/>
<dbReference type="GeneID" id="5033852"/>
<dbReference type="InterPro" id="IPR036322">
    <property type="entry name" value="WD40_repeat_dom_sf"/>
</dbReference>
<dbReference type="GO" id="GO:0003777">
    <property type="term" value="F:microtubule motor activity"/>
    <property type="evidence" value="ECO:0000318"/>
    <property type="project" value="GO_Central"/>
</dbReference>
<dbReference type="KEGG" id="ptm:GSPATT00015548001"/>
<dbReference type="RefSeq" id="XP_001448067.1">
    <property type="nucleotide sequence ID" value="XM_001448030.1"/>
</dbReference>
<keyword evidence="2" id="KW-0963">Cytoplasm</keyword>
<feature type="repeat" description="WD" evidence="11">
    <location>
        <begin position="1342"/>
        <end position="1374"/>
    </location>
</feature>
<dbReference type="GO" id="GO:0005874">
    <property type="term" value="C:microtubule"/>
    <property type="evidence" value="ECO:0007669"/>
    <property type="project" value="UniProtKB-KW"/>
</dbReference>
<dbReference type="SMART" id="SM00129">
    <property type="entry name" value="KISc"/>
    <property type="match status" value="1"/>
</dbReference>
<feature type="domain" description="Kinesin motor" evidence="14">
    <location>
        <begin position="14"/>
        <end position="342"/>
    </location>
</feature>
<evidence type="ECO:0000256" key="7">
    <source>
        <dbReference type="ARBA" id="ARBA00022840"/>
    </source>
</evidence>
<feature type="coiled-coil region" evidence="13">
    <location>
        <begin position="578"/>
        <end position="709"/>
    </location>
</feature>
<evidence type="ECO:0000256" key="9">
    <source>
        <dbReference type="ARBA" id="ARBA00023175"/>
    </source>
</evidence>
<feature type="coiled-coil region" evidence="13">
    <location>
        <begin position="788"/>
        <end position="822"/>
    </location>
</feature>
<evidence type="ECO:0000256" key="8">
    <source>
        <dbReference type="ARBA" id="ARBA00023054"/>
    </source>
</evidence>
<dbReference type="eggNOG" id="KOG0244">
    <property type="taxonomic scope" value="Eukaryota"/>
</dbReference>
<keyword evidence="3 11" id="KW-0853">WD repeat</keyword>
<evidence type="ECO:0000256" key="3">
    <source>
        <dbReference type="ARBA" id="ARBA00022574"/>
    </source>
</evidence>
<reference evidence="15 16" key="1">
    <citation type="journal article" date="2006" name="Nature">
        <title>Global trends of whole-genome duplications revealed by the ciliate Paramecium tetraurelia.</title>
        <authorList>
            <consortium name="Genoscope"/>
            <person name="Aury J.-M."/>
            <person name="Jaillon O."/>
            <person name="Duret L."/>
            <person name="Noel B."/>
            <person name="Jubin C."/>
            <person name="Porcel B.M."/>
            <person name="Segurens B."/>
            <person name="Daubin V."/>
            <person name="Anthouard V."/>
            <person name="Aiach N."/>
            <person name="Arnaiz O."/>
            <person name="Billaut A."/>
            <person name="Beisson J."/>
            <person name="Blanc I."/>
            <person name="Bouhouche K."/>
            <person name="Camara F."/>
            <person name="Duharcourt S."/>
            <person name="Guigo R."/>
            <person name="Gogendeau D."/>
            <person name="Katinka M."/>
            <person name="Keller A.-M."/>
            <person name="Kissmehl R."/>
            <person name="Klotz C."/>
            <person name="Koll F."/>
            <person name="Le Moue A."/>
            <person name="Lepere C."/>
            <person name="Malinsky S."/>
            <person name="Nowacki M."/>
            <person name="Nowak J.K."/>
            <person name="Plattner H."/>
            <person name="Poulain J."/>
            <person name="Ruiz F."/>
            <person name="Serrano V."/>
            <person name="Zagulski M."/>
            <person name="Dessen P."/>
            <person name="Betermier M."/>
            <person name="Weissenbach J."/>
            <person name="Scarpelli C."/>
            <person name="Schachter V."/>
            <person name="Sperling L."/>
            <person name="Meyer E."/>
            <person name="Cohen J."/>
            <person name="Wincker P."/>
        </authorList>
    </citation>
    <scope>NUCLEOTIDE SEQUENCE [LARGE SCALE GENOMIC DNA]</scope>
    <source>
        <strain evidence="15 16">Stock d4-2</strain>
    </source>
</reference>
<keyword evidence="5" id="KW-0677">Repeat</keyword>
<dbReference type="PRINTS" id="PR00380">
    <property type="entry name" value="KINESINHEAVY"/>
</dbReference>
<evidence type="ECO:0000256" key="13">
    <source>
        <dbReference type="SAM" id="Coils"/>
    </source>
</evidence>
<dbReference type="InterPro" id="IPR019821">
    <property type="entry name" value="Kinesin_motor_CS"/>
</dbReference>
<dbReference type="InterPro" id="IPR001680">
    <property type="entry name" value="WD40_rpt"/>
</dbReference>
<feature type="coiled-coil region" evidence="13">
    <location>
        <begin position="963"/>
        <end position="990"/>
    </location>
</feature>
<dbReference type="SUPFAM" id="SSF50978">
    <property type="entry name" value="WD40 repeat-like"/>
    <property type="match status" value="1"/>
</dbReference>
<feature type="coiled-coil region" evidence="13">
    <location>
        <begin position="425"/>
        <end position="503"/>
    </location>
</feature>
<name>A0DCA3_PARTE</name>
<keyword evidence="16" id="KW-1185">Reference proteome</keyword>
<comment type="subcellular location">
    <subcellularLocation>
        <location evidence="1">Cytoplasm</location>
        <location evidence="1">Cytoskeleton</location>
    </subcellularLocation>
</comment>
<keyword evidence="4" id="KW-0493">Microtubule</keyword>
<dbReference type="EMBL" id="CT868374">
    <property type="protein sequence ID" value="CAK80670.1"/>
    <property type="molecule type" value="Genomic_DNA"/>
</dbReference>
<keyword evidence="7 12" id="KW-0067">ATP-binding</keyword>
<dbReference type="HOGENOM" id="CLU_256683_0_0_1"/>
<dbReference type="Gene3D" id="3.40.850.10">
    <property type="entry name" value="Kinesin motor domain"/>
    <property type="match status" value="1"/>
</dbReference>
<evidence type="ECO:0000256" key="10">
    <source>
        <dbReference type="ARBA" id="ARBA00023212"/>
    </source>
</evidence>
<dbReference type="InterPro" id="IPR027417">
    <property type="entry name" value="P-loop_NTPase"/>
</dbReference>
<organism evidence="15 16">
    <name type="scientific">Paramecium tetraurelia</name>
    <dbReference type="NCBI Taxonomy" id="5888"/>
    <lineage>
        <taxon>Eukaryota</taxon>
        <taxon>Sar</taxon>
        <taxon>Alveolata</taxon>
        <taxon>Ciliophora</taxon>
        <taxon>Intramacronucleata</taxon>
        <taxon>Oligohymenophorea</taxon>
        <taxon>Peniculida</taxon>
        <taxon>Parameciidae</taxon>
        <taxon>Paramecium</taxon>
    </lineage>
</organism>
<dbReference type="InterPro" id="IPR027640">
    <property type="entry name" value="Kinesin-like_fam"/>
</dbReference>
<dbReference type="PANTHER" id="PTHR47969:SF15">
    <property type="entry name" value="CHROMOSOME-ASSOCIATED KINESIN KIF4A-RELATED"/>
    <property type="match status" value="1"/>
</dbReference>
<evidence type="ECO:0000313" key="16">
    <source>
        <dbReference type="Proteomes" id="UP000000600"/>
    </source>
</evidence>
<dbReference type="GO" id="GO:0005875">
    <property type="term" value="C:microtubule associated complex"/>
    <property type="evidence" value="ECO:0000318"/>
    <property type="project" value="GO_Central"/>
</dbReference>
<keyword evidence="6 12" id="KW-0547">Nucleotide-binding</keyword>
<dbReference type="GO" id="GO:0007052">
    <property type="term" value="P:mitotic spindle organization"/>
    <property type="evidence" value="ECO:0000318"/>
    <property type="project" value="GO_Central"/>
</dbReference>
<dbReference type="SMART" id="SM00320">
    <property type="entry name" value="WD40"/>
    <property type="match status" value="5"/>
</dbReference>
<dbReference type="GO" id="GO:0008017">
    <property type="term" value="F:microtubule binding"/>
    <property type="evidence" value="ECO:0007669"/>
    <property type="project" value="InterPro"/>
</dbReference>
<evidence type="ECO:0000256" key="11">
    <source>
        <dbReference type="PROSITE-ProRule" id="PRU00221"/>
    </source>
</evidence>
<dbReference type="FunFam" id="2.130.10.10:FF:002116">
    <property type="entry name" value="Uncharacterized protein"/>
    <property type="match status" value="1"/>
</dbReference>
<accession>A0DCA3</accession>
<gene>
    <name evidence="15" type="ORF">GSPATT00015548001</name>
</gene>
<evidence type="ECO:0000313" key="15">
    <source>
        <dbReference type="EMBL" id="CAK80670.1"/>
    </source>
</evidence>
<dbReference type="GO" id="GO:0007018">
    <property type="term" value="P:microtubule-based movement"/>
    <property type="evidence" value="ECO:0007669"/>
    <property type="project" value="InterPro"/>
</dbReference>
<dbReference type="PROSITE" id="PS00411">
    <property type="entry name" value="KINESIN_MOTOR_1"/>
    <property type="match status" value="1"/>
</dbReference>
<evidence type="ECO:0000259" key="14">
    <source>
        <dbReference type="PROSITE" id="PS50067"/>
    </source>
</evidence>
<dbReference type="GO" id="GO:0051231">
    <property type="term" value="P:spindle elongation"/>
    <property type="evidence" value="ECO:0000318"/>
    <property type="project" value="GO_Central"/>
</dbReference>